<evidence type="ECO:0000256" key="1">
    <source>
        <dbReference type="SAM" id="MobiDB-lite"/>
    </source>
</evidence>
<comment type="caution">
    <text evidence="2">The sequence shown here is derived from an EMBL/GenBank/DDBJ whole genome shotgun (WGS) entry which is preliminary data.</text>
</comment>
<dbReference type="PROSITE" id="PS51257">
    <property type="entry name" value="PROKAR_LIPOPROTEIN"/>
    <property type="match status" value="1"/>
</dbReference>
<organism evidence="2 3">
    <name type="scientific">Niallia endozanthoxylica</name>
    <dbReference type="NCBI Taxonomy" id="2036016"/>
    <lineage>
        <taxon>Bacteria</taxon>
        <taxon>Bacillati</taxon>
        <taxon>Bacillota</taxon>
        <taxon>Bacilli</taxon>
        <taxon>Bacillales</taxon>
        <taxon>Bacillaceae</taxon>
        <taxon>Niallia</taxon>
    </lineage>
</organism>
<feature type="region of interest" description="Disordered" evidence="1">
    <location>
        <begin position="59"/>
        <end position="92"/>
    </location>
</feature>
<dbReference type="Proteomes" id="UP000326671">
    <property type="component" value="Unassembled WGS sequence"/>
</dbReference>
<reference evidence="2 3" key="1">
    <citation type="submission" date="2019-09" db="EMBL/GenBank/DDBJ databases">
        <title>Whole genome sequences of isolates from the Mars Exploration Rovers.</title>
        <authorList>
            <person name="Seuylemezian A."/>
            <person name="Vaishampayan P."/>
        </authorList>
    </citation>
    <scope>NUCLEOTIDE SEQUENCE [LARGE SCALE GENOMIC DNA]</scope>
    <source>
        <strain evidence="2 3">MER_TA_151</strain>
    </source>
</reference>
<evidence type="ECO:0000313" key="2">
    <source>
        <dbReference type="EMBL" id="KAA9026431.1"/>
    </source>
</evidence>
<dbReference type="EMBL" id="VYKL01000015">
    <property type="protein sequence ID" value="KAA9026431.1"/>
    <property type="molecule type" value="Genomic_DNA"/>
</dbReference>
<gene>
    <name evidence="2" type="ORF">F4V44_11260</name>
</gene>
<dbReference type="InterPro" id="IPR019076">
    <property type="entry name" value="Spore_lipoprot_YhcN/YlaJ-like"/>
</dbReference>
<accession>A0A5J5HWE2</accession>
<evidence type="ECO:0000313" key="3">
    <source>
        <dbReference type="Proteomes" id="UP000326671"/>
    </source>
</evidence>
<dbReference type="Pfam" id="PF09580">
    <property type="entry name" value="Spore_YhcN_YlaJ"/>
    <property type="match status" value="1"/>
</dbReference>
<protein>
    <submittedName>
        <fullName evidence="2">Spore cortex protein CoxA</fullName>
    </submittedName>
</protein>
<dbReference type="OrthoDB" id="2988958at2"/>
<name>A0A5J5HWE2_9BACI</name>
<dbReference type="AlphaFoldDB" id="A0A5J5HWE2"/>
<proteinExistence type="predicted"/>
<dbReference type="RefSeq" id="WP_150440078.1">
    <property type="nucleotide sequence ID" value="NZ_VYKL01000015.1"/>
</dbReference>
<feature type="compositionally biased region" description="Basic and acidic residues" evidence="1">
    <location>
        <begin position="69"/>
        <end position="89"/>
    </location>
</feature>
<keyword evidence="3" id="KW-1185">Reference proteome</keyword>
<sequence>MQQHTKFWLLSSIFIIGLTGCGNNEETAVQDGRNDNTIPIGYYSNEKHDANGGNAILLEGDNDGPATESLDHTLGKERNTNRQGDKEAKGNNGIYKINNREFYSDGRPVLGDDDKNYHGHLNNNELPTRQSYYTGNEGKLNEKITSEVKKVANVTDAQTVIEEKNIIVGVLLNDENKAEETKRNIRNAIEPYADGKSVKVMTNESQYNRIKVINNDLRNGGPKDELDKEIRNMNQANENID</sequence>